<dbReference type="Proteomes" id="UP000256923">
    <property type="component" value="Chromosome 1"/>
</dbReference>
<dbReference type="AlphaFoldDB" id="A0A7U6FS18"/>
<proteinExistence type="predicted"/>
<evidence type="ECO:0000313" key="2">
    <source>
        <dbReference type="Proteomes" id="UP000256923"/>
    </source>
</evidence>
<evidence type="ECO:0000313" key="1">
    <source>
        <dbReference type="EMBL" id="AZS26274.1"/>
    </source>
</evidence>
<protein>
    <submittedName>
        <fullName evidence="1">Uncharacterized protein</fullName>
    </submittedName>
</protein>
<accession>A0A7U6FS18</accession>
<dbReference type="RefSeq" id="WP_116285109.1">
    <property type="nucleotide sequence ID" value="NZ_CP034672.1"/>
</dbReference>
<gene>
    <name evidence="1" type="ORF">DYL72_15305</name>
</gene>
<organism evidence="1 2">
    <name type="scientific">Vibrio anguillarum</name>
    <name type="common">Listonella anguillarum</name>
    <dbReference type="NCBI Taxonomy" id="55601"/>
    <lineage>
        <taxon>Bacteria</taxon>
        <taxon>Pseudomonadati</taxon>
        <taxon>Pseudomonadota</taxon>
        <taxon>Gammaproteobacteria</taxon>
        <taxon>Vibrionales</taxon>
        <taxon>Vibrionaceae</taxon>
        <taxon>Vibrio</taxon>
    </lineage>
</organism>
<reference evidence="1 2" key="1">
    <citation type="submission" date="2018-12" db="EMBL/GenBank/DDBJ databases">
        <title>Characterization and Draft Genome of Vibrio anguillarum J360 Marine Pathogen Isolated from an Outbreak in Lumpfish (Cyclopterus lumpus).</title>
        <authorList>
            <person name="Vasquez J.I."/>
            <person name="Cao T."/>
            <person name="Chakraborty S."/>
            <person name="Gnanagobal H."/>
            <person name="Wescot J."/>
            <person name="Boyce D."/>
            <person name="Santander J."/>
        </authorList>
    </citation>
    <scope>NUCLEOTIDE SEQUENCE [LARGE SCALE GENOMIC DNA]</scope>
    <source>
        <strain evidence="1 2">J360</strain>
    </source>
</reference>
<name>A0A7U6FS18_VIBAN</name>
<dbReference type="EMBL" id="CP034672">
    <property type="protein sequence ID" value="AZS26274.1"/>
    <property type="molecule type" value="Genomic_DNA"/>
</dbReference>
<sequence>MLHTYGIQLEEVTTNGRFNLSLFKQRLIDVTPIGERIYPKSQARLAKQLGAKGDSETIIKDVMFTFNSCDARLKRRVEKGFGYVYEKIAD</sequence>